<accession>A0ABR4XQZ3</accession>
<reference evidence="1 2" key="1">
    <citation type="journal article" date="2014" name="Antonie Van Leeuwenhoek">
        <title>Oenococcus alcoholitolerans sp. nov., a lactic acid bacteria isolated from cachaca and ethanol fermentation processes.</title>
        <authorList>
            <person name="Badotti F."/>
            <person name="Moreira A.P."/>
            <person name="Tonon L.A."/>
            <person name="de Lucena B.T."/>
            <person name="Gomes Fde C."/>
            <person name="Kruger R."/>
            <person name="Thompson C.C."/>
            <person name="de Morais M.A.Jr."/>
            <person name="Rosa C.A."/>
            <person name="Thompson F.L."/>
        </authorList>
    </citation>
    <scope>NUCLEOTIDE SEQUENCE [LARGE SCALE GENOMIC DNA]</scope>
    <source>
        <strain evidence="1 2">UFRJ-M7.2.18</strain>
    </source>
</reference>
<dbReference type="EMBL" id="AXCV01000168">
    <property type="protein sequence ID" value="KGO31884.1"/>
    <property type="molecule type" value="Genomic_DNA"/>
</dbReference>
<keyword evidence="2" id="KW-1185">Reference proteome</keyword>
<sequence>MDLNIIQPENDAVFEIESLDLPAIVTDKLFIASQANQVDIFALDNGFQLNFSENIKLLFVSKLDNLGHSQWYFRVIDENNSFPF</sequence>
<proteinExistence type="predicted"/>
<organism evidence="1 2">
    <name type="scientific">Oenococcus alcoholitolerans</name>
    <dbReference type="NCBI Taxonomy" id="931074"/>
    <lineage>
        <taxon>Bacteria</taxon>
        <taxon>Bacillati</taxon>
        <taxon>Bacillota</taxon>
        <taxon>Bacilli</taxon>
        <taxon>Lactobacillales</taxon>
        <taxon>Lactobacillaceae</taxon>
        <taxon>Oenococcus</taxon>
    </lineage>
</organism>
<name>A0ABR4XQZ3_9LACO</name>
<evidence type="ECO:0000313" key="1">
    <source>
        <dbReference type="EMBL" id="KGO31884.1"/>
    </source>
</evidence>
<comment type="caution">
    <text evidence="1">The sequence shown here is derived from an EMBL/GenBank/DDBJ whole genome shotgun (WGS) entry which is preliminary data.</text>
</comment>
<dbReference type="Proteomes" id="UP000030023">
    <property type="component" value="Unassembled WGS sequence"/>
</dbReference>
<evidence type="ECO:0000313" key="2">
    <source>
        <dbReference type="Proteomes" id="UP000030023"/>
    </source>
</evidence>
<protein>
    <submittedName>
        <fullName evidence="1">Uncharacterized protein</fullName>
    </submittedName>
</protein>
<gene>
    <name evidence="1" type="ORF">Q757_04390</name>
</gene>